<dbReference type="PANTHER" id="PTHR43304">
    <property type="entry name" value="PHYTOCHROME-LIKE PROTEIN CPH1"/>
    <property type="match status" value="1"/>
</dbReference>
<name>A0A268RFI2_SHOCL</name>
<evidence type="ECO:0000256" key="4">
    <source>
        <dbReference type="ARBA" id="ARBA00022679"/>
    </source>
</evidence>
<keyword evidence="3" id="KW-0597">Phosphoprotein</keyword>
<dbReference type="Proteomes" id="UP000216133">
    <property type="component" value="Unassembled WGS sequence"/>
</dbReference>
<accession>A0A268RFI2</accession>
<reference evidence="8 9" key="1">
    <citation type="submission" date="2017-07" db="EMBL/GenBank/DDBJ databases">
        <title>Isolation and whole genome analysis of endospore-forming bacteria from heroin.</title>
        <authorList>
            <person name="Kalinowski J."/>
            <person name="Ahrens B."/>
            <person name="Al-Dilaimi A."/>
            <person name="Winkler A."/>
            <person name="Wibberg D."/>
            <person name="Schleenbecker U."/>
            <person name="Ruckert C."/>
            <person name="Wolfel R."/>
            <person name="Grass G."/>
        </authorList>
    </citation>
    <scope>NUCLEOTIDE SEQUENCE [LARGE SCALE GENOMIC DNA]</scope>
    <source>
        <strain evidence="8 9">7523-2</strain>
    </source>
</reference>
<dbReference type="CDD" id="cd00130">
    <property type="entry name" value="PAS"/>
    <property type="match status" value="1"/>
</dbReference>
<dbReference type="NCBIfam" id="TIGR00229">
    <property type="entry name" value="sensory_box"/>
    <property type="match status" value="1"/>
</dbReference>
<dbReference type="Gene3D" id="3.30.450.20">
    <property type="entry name" value="PAS domain"/>
    <property type="match status" value="1"/>
</dbReference>
<dbReference type="PROSITE" id="PS50113">
    <property type="entry name" value="PAC"/>
    <property type="match status" value="1"/>
</dbReference>
<dbReference type="GO" id="GO:0004673">
    <property type="term" value="F:protein histidine kinase activity"/>
    <property type="evidence" value="ECO:0007669"/>
    <property type="project" value="UniProtKB-EC"/>
</dbReference>
<evidence type="ECO:0000259" key="6">
    <source>
        <dbReference type="PROSITE" id="PS50112"/>
    </source>
</evidence>
<evidence type="ECO:0000313" key="9">
    <source>
        <dbReference type="Proteomes" id="UP000216133"/>
    </source>
</evidence>
<feature type="domain" description="PAS" evidence="6">
    <location>
        <begin position="1"/>
        <end position="41"/>
    </location>
</feature>
<dbReference type="PANTHER" id="PTHR43304:SF1">
    <property type="entry name" value="PAC DOMAIN-CONTAINING PROTEIN"/>
    <property type="match status" value="1"/>
</dbReference>
<feature type="domain" description="PAC" evidence="7">
    <location>
        <begin position="43"/>
        <end position="95"/>
    </location>
</feature>
<dbReference type="PROSITE" id="PS50112">
    <property type="entry name" value="PAS"/>
    <property type="match status" value="1"/>
</dbReference>
<dbReference type="InterPro" id="IPR052162">
    <property type="entry name" value="Sensor_kinase/Photoreceptor"/>
</dbReference>
<organism evidence="8 9">
    <name type="scientific">Shouchella clausii</name>
    <name type="common">Alkalihalobacillus clausii</name>
    <dbReference type="NCBI Taxonomy" id="79880"/>
    <lineage>
        <taxon>Bacteria</taxon>
        <taxon>Bacillati</taxon>
        <taxon>Bacillota</taxon>
        <taxon>Bacilli</taxon>
        <taxon>Bacillales</taxon>
        <taxon>Bacillaceae</taxon>
        <taxon>Shouchella</taxon>
    </lineage>
</organism>
<sequence length="99" mass="11836">EGIFGYTAEEFIADFDLWNNVIHPDDVQVVEEERARLLSGNSIRYQYRIVHKSGEVRWVNDHSIPYLNDKGELIRVDGFVTDITEQKWLEKRMRRMAFY</sequence>
<comment type="catalytic activity">
    <reaction evidence="1">
        <text>ATP + protein L-histidine = ADP + protein N-phospho-L-histidine.</text>
        <dbReference type="EC" id="2.7.13.3"/>
    </reaction>
</comment>
<dbReference type="InterPro" id="IPR013655">
    <property type="entry name" value="PAS_fold_3"/>
</dbReference>
<evidence type="ECO:0000256" key="3">
    <source>
        <dbReference type="ARBA" id="ARBA00022553"/>
    </source>
</evidence>
<dbReference type="EMBL" id="NPBS01000362">
    <property type="protein sequence ID" value="PAF18960.1"/>
    <property type="molecule type" value="Genomic_DNA"/>
</dbReference>
<evidence type="ECO:0000256" key="1">
    <source>
        <dbReference type="ARBA" id="ARBA00000085"/>
    </source>
</evidence>
<dbReference type="RefSeq" id="WP_143118021.1">
    <property type="nucleotide sequence ID" value="NZ_NPBS01000362.1"/>
</dbReference>
<protein>
    <recommendedName>
        <fullName evidence="2">histidine kinase</fullName>
        <ecNumber evidence="2">2.7.13.3</ecNumber>
    </recommendedName>
</protein>
<dbReference type="SUPFAM" id="SSF55785">
    <property type="entry name" value="PYP-like sensor domain (PAS domain)"/>
    <property type="match status" value="1"/>
</dbReference>
<dbReference type="InterPro" id="IPR000700">
    <property type="entry name" value="PAS-assoc_C"/>
</dbReference>
<dbReference type="InterPro" id="IPR000014">
    <property type="entry name" value="PAS"/>
</dbReference>
<dbReference type="SMART" id="SM00086">
    <property type="entry name" value="PAC"/>
    <property type="match status" value="1"/>
</dbReference>
<dbReference type="Pfam" id="PF08447">
    <property type="entry name" value="PAS_3"/>
    <property type="match status" value="1"/>
</dbReference>
<keyword evidence="5" id="KW-0418">Kinase</keyword>
<evidence type="ECO:0000259" key="7">
    <source>
        <dbReference type="PROSITE" id="PS50113"/>
    </source>
</evidence>
<feature type="non-terminal residue" evidence="8">
    <location>
        <position position="1"/>
    </location>
</feature>
<dbReference type="AlphaFoldDB" id="A0A268RFI2"/>
<dbReference type="InterPro" id="IPR035965">
    <property type="entry name" value="PAS-like_dom_sf"/>
</dbReference>
<feature type="non-terminal residue" evidence="8">
    <location>
        <position position="99"/>
    </location>
</feature>
<gene>
    <name evidence="8" type="ORF">CHH61_23535</name>
</gene>
<dbReference type="InterPro" id="IPR001610">
    <property type="entry name" value="PAC"/>
</dbReference>
<comment type="caution">
    <text evidence="8">The sequence shown here is derived from an EMBL/GenBank/DDBJ whole genome shotgun (WGS) entry which is preliminary data.</text>
</comment>
<dbReference type="EC" id="2.7.13.3" evidence="2"/>
<keyword evidence="4" id="KW-0808">Transferase</keyword>
<proteinExistence type="predicted"/>
<evidence type="ECO:0000256" key="2">
    <source>
        <dbReference type="ARBA" id="ARBA00012438"/>
    </source>
</evidence>
<evidence type="ECO:0000256" key="5">
    <source>
        <dbReference type="ARBA" id="ARBA00022777"/>
    </source>
</evidence>
<evidence type="ECO:0000313" key="8">
    <source>
        <dbReference type="EMBL" id="PAF18960.1"/>
    </source>
</evidence>